<dbReference type="EMBL" id="BAABUJ010000022">
    <property type="protein sequence ID" value="GAA5802304.1"/>
    <property type="molecule type" value="Genomic_DNA"/>
</dbReference>
<organism evidence="2 3">
    <name type="scientific">Helicostylum pulchrum</name>
    <dbReference type="NCBI Taxonomy" id="562976"/>
    <lineage>
        <taxon>Eukaryota</taxon>
        <taxon>Fungi</taxon>
        <taxon>Fungi incertae sedis</taxon>
        <taxon>Mucoromycota</taxon>
        <taxon>Mucoromycotina</taxon>
        <taxon>Mucoromycetes</taxon>
        <taxon>Mucorales</taxon>
        <taxon>Mucorineae</taxon>
        <taxon>Mucoraceae</taxon>
        <taxon>Helicostylum</taxon>
    </lineage>
</organism>
<reference evidence="2 3" key="1">
    <citation type="submission" date="2024-04" db="EMBL/GenBank/DDBJ databases">
        <title>genome sequences of Mucor flavus KT1a and Helicostylum pulchrum KT1b strains isolation_sourced from the surface of a dry-aged beef.</title>
        <authorList>
            <person name="Toyotome T."/>
            <person name="Hosono M."/>
            <person name="Torimaru M."/>
            <person name="Fukuda K."/>
            <person name="Mikami N."/>
        </authorList>
    </citation>
    <scope>NUCLEOTIDE SEQUENCE [LARGE SCALE GENOMIC DNA]</scope>
    <source>
        <strain evidence="2 3">KT1b</strain>
    </source>
</reference>
<sequence length="264" mass="30110">MQSIDDMSEEDTTVIRTHQDNQQCISSIADYHSNTLDILNHTLSSSKTHVDLFEYSYPNLDPTTATQDNITIDIQRATPSFADGLGYSTLVGHMDDERVVFEASSGGANEDQNHTQDDALKLIRILTSIVVLKAYDLKNARFKTFIKYMAISIQVIKRKITLSVLSMDKDKKYVYEERRSATIPISYQERYSWLQVFELLAYFEQLLKEQDEVEGLLREENAGRVMAGEETVRSVFEAKQHDINRSQGSINDSSNSHIPPDDEQ</sequence>
<comment type="caution">
    <text evidence="2">The sequence shown here is derived from an EMBL/GenBank/DDBJ whole genome shotgun (WGS) entry which is preliminary data.</text>
</comment>
<feature type="compositionally biased region" description="Polar residues" evidence="1">
    <location>
        <begin position="245"/>
        <end position="257"/>
    </location>
</feature>
<evidence type="ECO:0000313" key="3">
    <source>
        <dbReference type="Proteomes" id="UP001476247"/>
    </source>
</evidence>
<evidence type="ECO:0000313" key="2">
    <source>
        <dbReference type="EMBL" id="GAA5802304.1"/>
    </source>
</evidence>
<accession>A0ABP9Y5Q1</accession>
<gene>
    <name evidence="2" type="ORF">HPULCUR_007768</name>
</gene>
<proteinExistence type="predicted"/>
<dbReference type="Proteomes" id="UP001476247">
    <property type="component" value="Unassembled WGS sequence"/>
</dbReference>
<name>A0ABP9Y5Q1_9FUNG</name>
<evidence type="ECO:0000256" key="1">
    <source>
        <dbReference type="SAM" id="MobiDB-lite"/>
    </source>
</evidence>
<keyword evidence="3" id="KW-1185">Reference proteome</keyword>
<feature type="region of interest" description="Disordered" evidence="1">
    <location>
        <begin position="241"/>
        <end position="264"/>
    </location>
</feature>
<protein>
    <submittedName>
        <fullName evidence="2">Uncharacterized protein</fullName>
    </submittedName>
</protein>